<dbReference type="EMBL" id="JAYMYR010000009">
    <property type="protein sequence ID" value="KAK7342556.1"/>
    <property type="molecule type" value="Genomic_DNA"/>
</dbReference>
<accession>A0AAN9LUZ9</accession>
<comment type="caution">
    <text evidence="1">The sequence shown here is derived from an EMBL/GenBank/DDBJ whole genome shotgun (WGS) entry which is preliminary data.</text>
</comment>
<dbReference type="Proteomes" id="UP001374584">
    <property type="component" value="Unassembled WGS sequence"/>
</dbReference>
<reference evidence="1 2" key="1">
    <citation type="submission" date="2024-01" db="EMBL/GenBank/DDBJ databases">
        <title>The genomes of 5 underutilized Papilionoideae crops provide insights into root nodulation and disease resistanc.</title>
        <authorList>
            <person name="Jiang F."/>
        </authorList>
    </citation>
    <scope>NUCLEOTIDE SEQUENCE [LARGE SCALE GENOMIC DNA]</scope>
    <source>
        <strain evidence="1">JINMINGXINNONG_FW02</strain>
        <tissue evidence="1">Leaves</tissue>
    </source>
</reference>
<evidence type="ECO:0000313" key="1">
    <source>
        <dbReference type="EMBL" id="KAK7342556.1"/>
    </source>
</evidence>
<dbReference type="AlphaFoldDB" id="A0AAN9LUZ9"/>
<proteinExistence type="predicted"/>
<sequence>MAVETLQHFSVTGAGLWMLSSTHESPEIVVKCLTRLQKEELLSERSAVRRSAVMRSAVMGSAVRRSAVMSAAGEIANDFLEPWLFLHGISSLYSCPKRTVTN</sequence>
<keyword evidence="2" id="KW-1185">Reference proteome</keyword>
<gene>
    <name evidence="1" type="ORF">VNO80_25511</name>
</gene>
<protein>
    <submittedName>
        <fullName evidence="1">Uncharacterized protein</fullName>
    </submittedName>
</protein>
<evidence type="ECO:0000313" key="2">
    <source>
        <dbReference type="Proteomes" id="UP001374584"/>
    </source>
</evidence>
<name>A0AAN9LUZ9_PHACN</name>
<organism evidence="1 2">
    <name type="scientific">Phaseolus coccineus</name>
    <name type="common">Scarlet runner bean</name>
    <name type="synonym">Phaseolus multiflorus</name>
    <dbReference type="NCBI Taxonomy" id="3886"/>
    <lineage>
        <taxon>Eukaryota</taxon>
        <taxon>Viridiplantae</taxon>
        <taxon>Streptophyta</taxon>
        <taxon>Embryophyta</taxon>
        <taxon>Tracheophyta</taxon>
        <taxon>Spermatophyta</taxon>
        <taxon>Magnoliopsida</taxon>
        <taxon>eudicotyledons</taxon>
        <taxon>Gunneridae</taxon>
        <taxon>Pentapetalae</taxon>
        <taxon>rosids</taxon>
        <taxon>fabids</taxon>
        <taxon>Fabales</taxon>
        <taxon>Fabaceae</taxon>
        <taxon>Papilionoideae</taxon>
        <taxon>50 kb inversion clade</taxon>
        <taxon>NPAAA clade</taxon>
        <taxon>indigoferoid/millettioid clade</taxon>
        <taxon>Phaseoleae</taxon>
        <taxon>Phaseolus</taxon>
    </lineage>
</organism>